<evidence type="ECO:0000313" key="4">
    <source>
        <dbReference type="Proteomes" id="UP000190188"/>
    </source>
</evidence>
<protein>
    <submittedName>
        <fullName evidence="3">Spore maturation protein cgeB</fullName>
    </submittedName>
</protein>
<feature type="compositionally biased region" description="Basic and acidic residues" evidence="1">
    <location>
        <begin position="14"/>
        <end position="24"/>
    </location>
</feature>
<evidence type="ECO:0000313" key="3">
    <source>
        <dbReference type="EMBL" id="OPA80619.1"/>
    </source>
</evidence>
<dbReference type="STRING" id="1324314.BVG16_05320"/>
<gene>
    <name evidence="3" type="ORF">BVG16_05320</name>
</gene>
<proteinExistence type="predicted"/>
<dbReference type="Proteomes" id="UP000190188">
    <property type="component" value="Unassembled WGS sequence"/>
</dbReference>
<dbReference type="EMBL" id="MSZX01000002">
    <property type="protein sequence ID" value="OPA80619.1"/>
    <property type="molecule type" value="Genomic_DNA"/>
</dbReference>
<keyword evidence="4" id="KW-1185">Reference proteome</keyword>
<evidence type="ECO:0000259" key="2">
    <source>
        <dbReference type="Pfam" id="PF13524"/>
    </source>
</evidence>
<dbReference type="InterPro" id="IPR055259">
    <property type="entry name" value="YkvP/CgeB_Glyco_trans-like"/>
</dbReference>
<organism evidence="3 4">
    <name type="scientific">Paenibacillus selenitireducens</name>
    <dbReference type="NCBI Taxonomy" id="1324314"/>
    <lineage>
        <taxon>Bacteria</taxon>
        <taxon>Bacillati</taxon>
        <taxon>Bacillota</taxon>
        <taxon>Bacilli</taxon>
        <taxon>Bacillales</taxon>
        <taxon>Paenibacillaceae</taxon>
        <taxon>Paenibacillus</taxon>
    </lineage>
</organism>
<accession>A0A1T2XL69</accession>
<dbReference type="Pfam" id="PF13524">
    <property type="entry name" value="Glyco_trans_1_2"/>
    <property type="match status" value="1"/>
</dbReference>
<feature type="domain" description="Spore protein YkvP/CgeB glycosyl transferase-like" evidence="2">
    <location>
        <begin position="222"/>
        <end position="368"/>
    </location>
</feature>
<dbReference type="AlphaFoldDB" id="A0A1T2XL69"/>
<feature type="region of interest" description="Disordered" evidence="1">
    <location>
        <begin position="1"/>
        <end position="24"/>
    </location>
</feature>
<sequence>MKSEASDRAFGPVEEARRQGREHGFDHGFNEGYLRGHANVIFNTAQEHIPVRPIHVLYVSTGKGFPYSPIDEAIVTTLQSMVAKVTPTDPRQPVAAQAAELRPDLVLVVDGMELKIEQVHEIRAHGIRTAIWLTDDPYYTDITSHIVPQYDHVFTLELNSVPYYQSLGHKSVHYLAFGFHPEQYRPISTISKLRRDVSFIGSGYWNRVAYFDQLTPYLAKKNVVLSGLWWDRLRDYETMQSKIELDKWMGPQETSDIYNGSKIVINMHRAHDDTSVNSNTTKITALSPNIRTFEISASGTLQLTDIRDDLARYYTPGVEIETYSSPEELIEKVEFYLNHEKERREIALRALKRSIREHTYHKRLNTLLSKIYD</sequence>
<comment type="caution">
    <text evidence="3">The sequence shown here is derived from an EMBL/GenBank/DDBJ whole genome shotgun (WGS) entry which is preliminary data.</text>
</comment>
<name>A0A1T2XL69_9BACL</name>
<evidence type="ECO:0000256" key="1">
    <source>
        <dbReference type="SAM" id="MobiDB-lite"/>
    </source>
</evidence>
<reference evidence="3 4" key="1">
    <citation type="submission" date="2017-01" db="EMBL/GenBank/DDBJ databases">
        <title>Genome analysis of Paenibacillus selenitrireducens ES3-24.</title>
        <authorList>
            <person name="Xu D."/>
            <person name="Yao R."/>
            <person name="Zheng S."/>
        </authorList>
    </citation>
    <scope>NUCLEOTIDE SEQUENCE [LARGE SCALE GENOMIC DNA]</scope>
    <source>
        <strain evidence="3 4">ES3-24</strain>
    </source>
</reference>